<evidence type="ECO:0000256" key="2">
    <source>
        <dbReference type="RuleBase" id="RU362080"/>
    </source>
</evidence>
<dbReference type="EMBL" id="LR134313">
    <property type="protein sequence ID" value="VEF01008.1"/>
    <property type="molecule type" value="Genomic_DNA"/>
</dbReference>
<comment type="similarity">
    <text evidence="1 2">Belongs to the phD/YefM antitoxin family.</text>
</comment>
<sequence length="88" mass="9801">MAAIMTSREFNQNTSRAMREADNAPLMITNRGKPSFVLLSYAEYQKLAGKPQSALDVLMAIECPDAADIELEVPPRSQAQRRKVDFGE</sequence>
<proteinExistence type="inferred from homology"/>
<evidence type="ECO:0000313" key="5">
    <source>
        <dbReference type="Proteomes" id="UP000279284"/>
    </source>
</evidence>
<accession>A0A1X3D0N1</accession>
<dbReference type="InterPro" id="IPR036165">
    <property type="entry name" value="YefM-like_sf"/>
</dbReference>
<dbReference type="InterPro" id="IPR006442">
    <property type="entry name" value="Antitoxin_Phd/YefM"/>
</dbReference>
<dbReference type="RefSeq" id="WP_085415680.1">
    <property type="nucleotide sequence ID" value="NZ_CAUJPY010000022.1"/>
</dbReference>
<evidence type="ECO:0000256" key="3">
    <source>
        <dbReference type="SAM" id="MobiDB-lite"/>
    </source>
</evidence>
<feature type="region of interest" description="Disordered" evidence="3">
    <location>
        <begin position="1"/>
        <end position="22"/>
    </location>
</feature>
<dbReference type="NCBIfam" id="TIGR01552">
    <property type="entry name" value="phd_fam"/>
    <property type="match status" value="1"/>
</dbReference>
<keyword evidence="5" id="KW-1185">Reference proteome</keyword>
<gene>
    <name evidence="4" type="ORF">NCTC10296_01159</name>
</gene>
<dbReference type="Pfam" id="PF02604">
    <property type="entry name" value="PhdYeFM_antitox"/>
    <property type="match status" value="1"/>
</dbReference>
<comment type="function">
    <text evidence="2">Antitoxin component of a type II toxin-antitoxin (TA) system.</text>
</comment>
<reference evidence="4 5" key="1">
    <citation type="submission" date="2018-12" db="EMBL/GenBank/DDBJ databases">
        <authorList>
            <consortium name="Pathogen Informatics"/>
        </authorList>
    </citation>
    <scope>NUCLEOTIDE SEQUENCE [LARGE SCALE GENOMIC DNA]</scope>
    <source>
        <strain evidence="4 5">NCTC10296</strain>
    </source>
</reference>
<dbReference type="Proteomes" id="UP000279284">
    <property type="component" value="Chromosome"/>
</dbReference>
<evidence type="ECO:0000313" key="4">
    <source>
        <dbReference type="EMBL" id="VEF01008.1"/>
    </source>
</evidence>
<evidence type="ECO:0000256" key="1">
    <source>
        <dbReference type="ARBA" id="ARBA00009981"/>
    </source>
</evidence>
<dbReference type="KEGG" id="nci:NCTC10296_01159"/>
<name>A0A1X3D0N1_9NEIS</name>
<organism evidence="4 5">
    <name type="scientific">Neisseria canis</name>
    <dbReference type="NCBI Taxonomy" id="493"/>
    <lineage>
        <taxon>Bacteria</taxon>
        <taxon>Pseudomonadati</taxon>
        <taxon>Pseudomonadota</taxon>
        <taxon>Betaproteobacteria</taxon>
        <taxon>Neisseriales</taxon>
        <taxon>Neisseriaceae</taxon>
        <taxon>Neisseria</taxon>
    </lineage>
</organism>
<dbReference type="SUPFAM" id="SSF143120">
    <property type="entry name" value="YefM-like"/>
    <property type="match status" value="1"/>
</dbReference>
<dbReference type="AlphaFoldDB" id="A0A1X3D0N1"/>
<dbReference type="STRING" id="493.BWD07_01850"/>
<dbReference type="Gene3D" id="3.40.1620.10">
    <property type="entry name" value="YefM-like domain"/>
    <property type="match status" value="1"/>
</dbReference>
<protein>
    <recommendedName>
        <fullName evidence="2">Antitoxin</fullName>
    </recommendedName>
</protein>
<dbReference type="OrthoDB" id="72009at2"/>